<evidence type="ECO:0000256" key="1">
    <source>
        <dbReference type="SAM" id="Phobius"/>
    </source>
</evidence>
<keyword evidence="1" id="KW-0812">Transmembrane</keyword>
<dbReference type="CDD" id="cd07828">
    <property type="entry name" value="lipocalin_heme-bd-THAP4-like"/>
    <property type="match status" value="1"/>
</dbReference>
<dbReference type="PANTHER" id="PTHR15854:SF2">
    <property type="entry name" value="MARVEL DOMAIN-CONTAINING PROTEIN-RELATED"/>
    <property type="match status" value="1"/>
</dbReference>
<accession>A0A915BT87</accession>
<reference evidence="4" key="1">
    <citation type="submission" date="2022-11" db="UniProtKB">
        <authorList>
            <consortium name="WormBaseParasite"/>
        </authorList>
    </citation>
    <scope>IDENTIFICATION</scope>
</reference>
<feature type="transmembrane region" description="Helical" evidence="1">
    <location>
        <begin position="43"/>
        <end position="68"/>
    </location>
</feature>
<dbReference type="Proteomes" id="UP000887569">
    <property type="component" value="Unplaced"/>
</dbReference>
<proteinExistence type="predicted"/>
<dbReference type="PANTHER" id="PTHR15854">
    <property type="entry name" value="THAP4 PROTEIN"/>
    <property type="match status" value="1"/>
</dbReference>
<dbReference type="Gene3D" id="2.40.128.20">
    <property type="match status" value="1"/>
</dbReference>
<dbReference type="AlphaFoldDB" id="A0A915BT87"/>
<dbReference type="WBParaSite" id="PgR058_g057_t01">
    <property type="protein sequence ID" value="PgR058_g057_t01"/>
    <property type="gene ID" value="PgR058_g057"/>
</dbReference>
<feature type="domain" description="THAP4-like heme-binding" evidence="2">
    <location>
        <begin position="147"/>
        <end position="235"/>
    </location>
</feature>
<keyword evidence="1" id="KW-0472">Membrane</keyword>
<sequence length="235" mass="26603">MNESLLSEGSFEVMLKVVSEREKYVLENDNGGRSIRPKRLIMSVYLCVCLCLSQMVLLLGGVIMSVYIRVAGLQVSQIKGKENPLIEEEIFRAHFQCKESADEGCKHIQLIKAVSAHCGSLCIKLVQFVRDNFYGDIEYDLKKVPENLRPIAFLIGKWRSEFGGKAFFPTIPKFTYGEEIVFRLCNPQMTALAALNYTAFAWDNNDMNELHSEYGYITVENGTRNVSMNTIMSNG</sequence>
<name>A0A915BT87_PARUN</name>
<keyword evidence="3" id="KW-1185">Reference proteome</keyword>
<evidence type="ECO:0000313" key="4">
    <source>
        <dbReference type="WBParaSite" id="PgR058_g057_t01"/>
    </source>
</evidence>
<protein>
    <submittedName>
        <fullName evidence="4">THAP4-like heme-binding beta-barrel domain-containing protein</fullName>
    </submittedName>
</protein>
<dbReference type="InterPro" id="IPR045165">
    <property type="entry name" value="Nitrobindin"/>
</dbReference>
<organism evidence="3 4">
    <name type="scientific">Parascaris univalens</name>
    <name type="common">Nematode worm</name>
    <dbReference type="NCBI Taxonomy" id="6257"/>
    <lineage>
        <taxon>Eukaryota</taxon>
        <taxon>Metazoa</taxon>
        <taxon>Ecdysozoa</taxon>
        <taxon>Nematoda</taxon>
        <taxon>Chromadorea</taxon>
        <taxon>Rhabditida</taxon>
        <taxon>Spirurina</taxon>
        <taxon>Ascaridomorpha</taxon>
        <taxon>Ascaridoidea</taxon>
        <taxon>Ascarididae</taxon>
        <taxon>Parascaris</taxon>
    </lineage>
</organism>
<dbReference type="Pfam" id="PF08768">
    <property type="entry name" value="THAP4_heme-bd"/>
    <property type="match status" value="1"/>
</dbReference>
<dbReference type="SUPFAM" id="SSF50814">
    <property type="entry name" value="Lipocalins"/>
    <property type="match status" value="1"/>
</dbReference>
<dbReference type="InterPro" id="IPR014878">
    <property type="entry name" value="THAP4-like_heme-bd"/>
</dbReference>
<dbReference type="InterPro" id="IPR012674">
    <property type="entry name" value="Calycin"/>
</dbReference>
<keyword evidence="1" id="KW-1133">Transmembrane helix</keyword>
<evidence type="ECO:0000259" key="2">
    <source>
        <dbReference type="Pfam" id="PF08768"/>
    </source>
</evidence>
<evidence type="ECO:0000313" key="3">
    <source>
        <dbReference type="Proteomes" id="UP000887569"/>
    </source>
</evidence>